<keyword evidence="2" id="KW-1185">Reference proteome</keyword>
<proteinExistence type="predicted"/>
<dbReference type="Proteomes" id="UP000193240">
    <property type="component" value="Unassembled WGS sequence"/>
</dbReference>
<evidence type="ECO:0000313" key="1">
    <source>
        <dbReference type="EMBL" id="OSS51889.1"/>
    </source>
</evidence>
<dbReference type="AlphaFoldDB" id="A0A1Y2M7V6"/>
<gene>
    <name evidence="1" type="ORF">B5807_04030</name>
</gene>
<sequence length="214" mass="23630">MQHIVHSAATGVQSLSLGFSLPRSRVGSVTASVRTNRDPSIYGLQLLFPGHDMGTFEGFPVCEASVSTLGMQGYGSIYGWIQMVRAGDPSDISTTPWEMDPIPILAGLNTPFAWFGPEPKLFDAPTREGVERLDWTCHSFLTYIEDSLVSKAVKPVLGFQWGFELHGGEPKVKVLRELQLNTWNGHLDLLENSFSDILLCQNYLNQKGQSITSI</sequence>
<dbReference type="EMBL" id="KZ107840">
    <property type="protein sequence ID" value="OSS51889.1"/>
    <property type="molecule type" value="Genomic_DNA"/>
</dbReference>
<name>A0A1Y2M7V6_EPING</name>
<dbReference type="InParanoid" id="A0A1Y2M7V6"/>
<protein>
    <submittedName>
        <fullName evidence="1">Uncharacterized protein</fullName>
    </submittedName>
</protein>
<reference evidence="1 2" key="1">
    <citation type="journal article" date="2017" name="Genome Announc.">
        <title>Genome sequence of the saprophytic ascomycete Epicoccum nigrum ICMP 19927 strain isolated from New Zealand.</title>
        <authorList>
            <person name="Fokin M."/>
            <person name="Fleetwood D."/>
            <person name="Weir B.S."/>
            <person name="Villas-Boas S.G."/>
        </authorList>
    </citation>
    <scope>NUCLEOTIDE SEQUENCE [LARGE SCALE GENOMIC DNA]</scope>
    <source>
        <strain evidence="1 2">ICMP 19927</strain>
    </source>
</reference>
<dbReference type="OMA" id="ISWNERI"/>
<organism evidence="1 2">
    <name type="scientific">Epicoccum nigrum</name>
    <name type="common">Soil fungus</name>
    <name type="synonym">Epicoccum purpurascens</name>
    <dbReference type="NCBI Taxonomy" id="105696"/>
    <lineage>
        <taxon>Eukaryota</taxon>
        <taxon>Fungi</taxon>
        <taxon>Dikarya</taxon>
        <taxon>Ascomycota</taxon>
        <taxon>Pezizomycotina</taxon>
        <taxon>Dothideomycetes</taxon>
        <taxon>Pleosporomycetidae</taxon>
        <taxon>Pleosporales</taxon>
        <taxon>Pleosporineae</taxon>
        <taxon>Didymellaceae</taxon>
        <taxon>Epicoccum</taxon>
    </lineage>
</organism>
<evidence type="ECO:0000313" key="2">
    <source>
        <dbReference type="Proteomes" id="UP000193240"/>
    </source>
</evidence>
<accession>A0A1Y2M7V6</accession>